<reference evidence="1" key="1">
    <citation type="submission" date="2023-07" db="EMBL/GenBank/DDBJ databases">
        <authorList>
            <person name="Pelsma A.J. K."/>
        </authorList>
    </citation>
    <scope>NUCLEOTIDE SEQUENCE</scope>
</reference>
<organism evidence="1">
    <name type="scientific">freshwater sediment metagenome</name>
    <dbReference type="NCBI Taxonomy" id="556182"/>
    <lineage>
        <taxon>unclassified sequences</taxon>
        <taxon>metagenomes</taxon>
        <taxon>ecological metagenomes</taxon>
    </lineage>
</organism>
<gene>
    <name evidence="1" type="ORF">AMST5_01033</name>
</gene>
<accession>A0AA48LYN0</accession>
<name>A0AA48LYN0_9ZZZZ</name>
<evidence type="ECO:0000313" key="1">
    <source>
        <dbReference type="EMBL" id="CAJ0857581.1"/>
    </source>
</evidence>
<dbReference type="AlphaFoldDB" id="A0AA48LYN0"/>
<sequence>MELEQFYVFDVDEPLNQERRAIILREIDDNAAAFGKEVTHSWHKREGEDFLRIHVDPVVVEIVFASGKIELYGAAPPWARLLFTTSHKDQLRERIEQLLIAAGFTSAEKLAAQRQPKRSLFARARSKSQAG</sequence>
<proteinExistence type="predicted"/>
<protein>
    <submittedName>
        <fullName evidence="1">Uncharacterized protein</fullName>
    </submittedName>
</protein>
<dbReference type="EMBL" id="OY288114">
    <property type="protein sequence ID" value="CAJ0857581.1"/>
    <property type="molecule type" value="Genomic_DNA"/>
</dbReference>